<dbReference type="PROSITE" id="PS50135">
    <property type="entry name" value="ZF_ZZ_2"/>
    <property type="match status" value="1"/>
</dbReference>
<dbReference type="GO" id="GO:0045202">
    <property type="term" value="C:synapse"/>
    <property type="evidence" value="ECO:0007669"/>
    <property type="project" value="GOC"/>
</dbReference>
<dbReference type="GO" id="GO:0099536">
    <property type="term" value="P:synaptic signaling"/>
    <property type="evidence" value="ECO:0007669"/>
    <property type="project" value="TreeGrafter"/>
</dbReference>
<sequence length="124" mass="14446">MEENDELSRHVGVTCNGCKKRDFMGRRYHCLACEDGFNLCDNCFASDVTTDDHKFDHAMKCIFTPASLALFYTREELESGKYPILIRCPYCKMHNFNLAEFEEHVTHNHPNADPNLLLTYRLHL</sequence>
<keyword evidence="3" id="KW-0808">Transferase</keyword>
<dbReference type="InterPro" id="IPR050774">
    <property type="entry name" value="KCMF1/Dystrophin"/>
</dbReference>
<dbReference type="GO" id="GO:0010646">
    <property type="term" value="P:regulation of cell communication"/>
    <property type="evidence" value="ECO:0007669"/>
    <property type="project" value="UniProtKB-ARBA"/>
</dbReference>
<dbReference type="InterPro" id="IPR043145">
    <property type="entry name" value="Znf_ZZ_sf"/>
</dbReference>
<accession>A0A6J2U134</accession>
<evidence type="ECO:0000313" key="9">
    <source>
        <dbReference type="Proteomes" id="UP000504634"/>
    </source>
</evidence>
<dbReference type="PANTHER" id="PTHR12268:SF13">
    <property type="entry name" value="E3 UBIQUITIN-PROTEIN LIGASE KCMF1"/>
    <property type="match status" value="1"/>
</dbReference>
<dbReference type="EC" id="2.3.2.27" evidence="2"/>
<dbReference type="GO" id="GO:0008270">
    <property type="term" value="F:zinc ion binding"/>
    <property type="evidence" value="ECO:0007669"/>
    <property type="project" value="UniProtKB-KW"/>
</dbReference>
<dbReference type="PROSITE" id="PS01357">
    <property type="entry name" value="ZF_ZZ_1"/>
    <property type="match status" value="1"/>
</dbReference>
<evidence type="ECO:0000256" key="3">
    <source>
        <dbReference type="ARBA" id="ARBA00022679"/>
    </source>
</evidence>
<dbReference type="RefSeq" id="XP_030381173.1">
    <property type="nucleotide sequence ID" value="XM_030525313.1"/>
</dbReference>
<dbReference type="OrthoDB" id="7873042at2759"/>
<evidence type="ECO:0000259" key="8">
    <source>
        <dbReference type="PROSITE" id="PS50135"/>
    </source>
</evidence>
<dbReference type="InterPro" id="IPR000433">
    <property type="entry name" value="Znf_ZZ"/>
</dbReference>
<dbReference type="GO" id="GO:0005886">
    <property type="term" value="C:plasma membrane"/>
    <property type="evidence" value="ECO:0007669"/>
    <property type="project" value="TreeGrafter"/>
</dbReference>
<evidence type="ECO:0000256" key="4">
    <source>
        <dbReference type="ARBA" id="ARBA00022723"/>
    </source>
</evidence>
<dbReference type="GO" id="GO:0023051">
    <property type="term" value="P:regulation of signaling"/>
    <property type="evidence" value="ECO:0007669"/>
    <property type="project" value="UniProtKB-ARBA"/>
</dbReference>
<comment type="catalytic activity">
    <reaction evidence="1">
        <text>S-ubiquitinyl-[E2 ubiquitin-conjugating enzyme]-L-cysteine + [acceptor protein]-L-lysine = [E2 ubiquitin-conjugating enzyme]-L-cysteine + N(6)-ubiquitinyl-[acceptor protein]-L-lysine.</text>
        <dbReference type="EC" id="2.3.2.27"/>
    </reaction>
</comment>
<dbReference type="Proteomes" id="UP000504634">
    <property type="component" value="Unplaced"/>
</dbReference>
<dbReference type="Pfam" id="PF00569">
    <property type="entry name" value="ZZ"/>
    <property type="match status" value="1"/>
</dbReference>
<evidence type="ECO:0000256" key="1">
    <source>
        <dbReference type="ARBA" id="ARBA00000900"/>
    </source>
</evidence>
<keyword evidence="9" id="KW-1185">Reference proteome</keyword>
<organism evidence="9 10">
    <name type="scientific">Drosophila lebanonensis</name>
    <name type="common">Fruit fly</name>
    <name type="synonym">Scaptodrosophila lebanonensis</name>
    <dbReference type="NCBI Taxonomy" id="7225"/>
    <lineage>
        <taxon>Eukaryota</taxon>
        <taxon>Metazoa</taxon>
        <taxon>Ecdysozoa</taxon>
        <taxon>Arthropoda</taxon>
        <taxon>Hexapoda</taxon>
        <taxon>Insecta</taxon>
        <taxon>Pterygota</taxon>
        <taxon>Neoptera</taxon>
        <taxon>Endopterygota</taxon>
        <taxon>Diptera</taxon>
        <taxon>Brachycera</taxon>
        <taxon>Muscomorpha</taxon>
        <taxon>Ephydroidea</taxon>
        <taxon>Drosophilidae</taxon>
        <taxon>Scaptodrosophila</taxon>
    </lineage>
</organism>
<evidence type="ECO:0000256" key="5">
    <source>
        <dbReference type="ARBA" id="ARBA00022771"/>
    </source>
</evidence>
<name>A0A6J2U134_DROLE</name>
<dbReference type="PANTHER" id="PTHR12268">
    <property type="entry name" value="E3 UBIQUITIN-PROTEIN LIGASE KCMF1"/>
    <property type="match status" value="1"/>
</dbReference>
<dbReference type="SMART" id="SM00291">
    <property type="entry name" value="ZnF_ZZ"/>
    <property type="match status" value="1"/>
</dbReference>
<keyword evidence="6" id="KW-0862">Zinc</keyword>
<dbReference type="GO" id="GO:0061630">
    <property type="term" value="F:ubiquitin protein ligase activity"/>
    <property type="evidence" value="ECO:0007669"/>
    <property type="project" value="UniProtKB-EC"/>
</dbReference>
<keyword evidence="5 7" id="KW-0863">Zinc-finger</keyword>
<protein>
    <recommendedName>
        <fullName evidence="2">RING-type E3 ubiquitin transferase</fullName>
        <ecNumber evidence="2">2.3.2.27</ecNumber>
    </recommendedName>
</protein>
<reference evidence="10" key="1">
    <citation type="submission" date="2025-08" db="UniProtKB">
        <authorList>
            <consortium name="RefSeq"/>
        </authorList>
    </citation>
    <scope>IDENTIFICATION</scope>
    <source>
        <strain evidence="10">11010-0011.00</strain>
        <tissue evidence="10">Whole body</tissue>
    </source>
</reference>
<proteinExistence type="predicted"/>
<dbReference type="AlphaFoldDB" id="A0A6J2U134"/>
<evidence type="ECO:0000313" key="10">
    <source>
        <dbReference type="RefSeq" id="XP_030381173.1"/>
    </source>
</evidence>
<feature type="domain" description="ZZ-type" evidence="8">
    <location>
        <begin position="10"/>
        <end position="67"/>
    </location>
</feature>
<gene>
    <name evidence="10" type="primary">LOC115629017</name>
</gene>
<dbReference type="GeneID" id="115629017"/>
<keyword evidence="4" id="KW-0479">Metal-binding</keyword>
<evidence type="ECO:0000256" key="2">
    <source>
        <dbReference type="ARBA" id="ARBA00012483"/>
    </source>
</evidence>
<dbReference type="Gene3D" id="3.30.60.90">
    <property type="match status" value="1"/>
</dbReference>
<dbReference type="CDD" id="cd02338">
    <property type="entry name" value="ZZ_PCMF_like"/>
    <property type="match status" value="1"/>
</dbReference>
<dbReference type="SUPFAM" id="SSF57850">
    <property type="entry name" value="RING/U-box"/>
    <property type="match status" value="1"/>
</dbReference>
<evidence type="ECO:0000256" key="7">
    <source>
        <dbReference type="PROSITE-ProRule" id="PRU00228"/>
    </source>
</evidence>
<evidence type="ECO:0000256" key="6">
    <source>
        <dbReference type="ARBA" id="ARBA00022833"/>
    </source>
</evidence>